<dbReference type="EMBL" id="BSOH01000020">
    <property type="protein sequence ID" value="GLR18255.1"/>
    <property type="molecule type" value="Genomic_DNA"/>
</dbReference>
<dbReference type="RefSeq" id="WP_235293621.1">
    <property type="nucleotide sequence ID" value="NZ_BSOH01000020.1"/>
</dbReference>
<gene>
    <name evidence="1" type="ORF">GCM10007940_28710</name>
</gene>
<reference evidence="1" key="2">
    <citation type="submission" date="2023-01" db="EMBL/GenBank/DDBJ databases">
        <title>Draft genome sequence of Portibacter lacus strain NBRC 108769.</title>
        <authorList>
            <person name="Sun Q."/>
            <person name="Mori K."/>
        </authorList>
    </citation>
    <scope>NUCLEOTIDE SEQUENCE</scope>
    <source>
        <strain evidence="1">NBRC 108769</strain>
    </source>
</reference>
<dbReference type="AlphaFoldDB" id="A0AA37WGX6"/>
<reference evidence="1" key="1">
    <citation type="journal article" date="2014" name="Int. J. Syst. Evol. Microbiol.">
        <title>Complete genome sequence of Corynebacterium casei LMG S-19264T (=DSM 44701T), isolated from a smear-ripened cheese.</title>
        <authorList>
            <consortium name="US DOE Joint Genome Institute (JGI-PGF)"/>
            <person name="Walter F."/>
            <person name="Albersmeier A."/>
            <person name="Kalinowski J."/>
            <person name="Ruckert C."/>
        </authorList>
    </citation>
    <scope>NUCLEOTIDE SEQUENCE</scope>
    <source>
        <strain evidence="1">NBRC 108769</strain>
    </source>
</reference>
<evidence type="ECO:0000313" key="2">
    <source>
        <dbReference type="Proteomes" id="UP001156666"/>
    </source>
</evidence>
<evidence type="ECO:0000313" key="1">
    <source>
        <dbReference type="EMBL" id="GLR18255.1"/>
    </source>
</evidence>
<comment type="caution">
    <text evidence="1">The sequence shown here is derived from an EMBL/GenBank/DDBJ whole genome shotgun (WGS) entry which is preliminary data.</text>
</comment>
<accession>A0AA37WGX6</accession>
<keyword evidence="2" id="KW-1185">Reference proteome</keyword>
<sequence>MLVKEKIHKIIEEIEDEQTLNGFLSLITSLRNEQQGQLFKSLTKEQKEELQFSYDESFDSNNLIQHSKVKREHSKWL</sequence>
<organism evidence="1 2">
    <name type="scientific">Portibacter lacus</name>
    <dbReference type="NCBI Taxonomy" id="1099794"/>
    <lineage>
        <taxon>Bacteria</taxon>
        <taxon>Pseudomonadati</taxon>
        <taxon>Bacteroidota</taxon>
        <taxon>Saprospiria</taxon>
        <taxon>Saprospirales</taxon>
        <taxon>Haliscomenobacteraceae</taxon>
        <taxon>Portibacter</taxon>
    </lineage>
</organism>
<dbReference type="Proteomes" id="UP001156666">
    <property type="component" value="Unassembled WGS sequence"/>
</dbReference>
<name>A0AA37WGX6_9BACT</name>
<proteinExistence type="predicted"/>
<protein>
    <submittedName>
        <fullName evidence="1">Uncharacterized protein</fullName>
    </submittedName>
</protein>